<feature type="region of interest" description="Disordered" evidence="1">
    <location>
        <begin position="1"/>
        <end position="31"/>
    </location>
</feature>
<feature type="compositionally biased region" description="Acidic residues" evidence="1">
    <location>
        <begin position="400"/>
        <end position="416"/>
    </location>
</feature>
<feature type="region of interest" description="Disordered" evidence="1">
    <location>
        <begin position="162"/>
        <end position="416"/>
    </location>
</feature>
<dbReference type="STRING" id="39966.A0A369J440"/>
<feature type="compositionally biased region" description="Polar residues" evidence="1">
    <location>
        <begin position="7"/>
        <end position="18"/>
    </location>
</feature>
<feature type="compositionally biased region" description="Basic and acidic residues" evidence="1">
    <location>
        <begin position="343"/>
        <end position="371"/>
    </location>
</feature>
<name>A0A369J440_HYPMA</name>
<evidence type="ECO:0000313" key="2">
    <source>
        <dbReference type="EMBL" id="RDB16791.1"/>
    </source>
</evidence>
<dbReference type="OrthoDB" id="8062037at2759"/>
<gene>
    <name evidence="2" type="ORF">Hypma_002622</name>
</gene>
<dbReference type="EMBL" id="LUEZ02000122">
    <property type="protein sequence ID" value="RDB16791.1"/>
    <property type="molecule type" value="Genomic_DNA"/>
</dbReference>
<proteinExistence type="predicted"/>
<organism evidence="2 3">
    <name type="scientific">Hypsizygus marmoreus</name>
    <name type="common">White beech mushroom</name>
    <name type="synonym">Agaricus marmoreus</name>
    <dbReference type="NCBI Taxonomy" id="39966"/>
    <lineage>
        <taxon>Eukaryota</taxon>
        <taxon>Fungi</taxon>
        <taxon>Dikarya</taxon>
        <taxon>Basidiomycota</taxon>
        <taxon>Agaricomycotina</taxon>
        <taxon>Agaricomycetes</taxon>
        <taxon>Agaricomycetidae</taxon>
        <taxon>Agaricales</taxon>
        <taxon>Tricholomatineae</taxon>
        <taxon>Lyophyllaceae</taxon>
        <taxon>Hypsizygus</taxon>
    </lineage>
</organism>
<feature type="compositionally biased region" description="Basic and acidic residues" evidence="1">
    <location>
        <begin position="239"/>
        <end position="259"/>
    </location>
</feature>
<keyword evidence="3" id="KW-1185">Reference proteome</keyword>
<evidence type="ECO:0000256" key="1">
    <source>
        <dbReference type="SAM" id="MobiDB-lite"/>
    </source>
</evidence>
<feature type="compositionally biased region" description="Acidic residues" evidence="1">
    <location>
        <begin position="205"/>
        <end position="218"/>
    </location>
</feature>
<reference evidence="2" key="1">
    <citation type="submission" date="2018-04" db="EMBL/GenBank/DDBJ databases">
        <title>Whole genome sequencing of Hypsizygus marmoreus.</title>
        <authorList>
            <person name="Choi I.-G."/>
            <person name="Min B."/>
            <person name="Kim J.-G."/>
            <person name="Kim S."/>
            <person name="Oh Y.-L."/>
            <person name="Kong W.-S."/>
            <person name="Park H."/>
            <person name="Jeong J."/>
            <person name="Song E.-S."/>
        </authorList>
    </citation>
    <scope>NUCLEOTIDE SEQUENCE [LARGE SCALE GENOMIC DNA]</scope>
    <source>
        <strain evidence="2">51987-8</strain>
    </source>
</reference>
<comment type="caution">
    <text evidence="2">The sequence shown here is derived from an EMBL/GenBank/DDBJ whole genome shotgun (WGS) entry which is preliminary data.</text>
</comment>
<accession>A0A369J440</accession>
<dbReference type="InParanoid" id="A0A369J440"/>
<evidence type="ECO:0000313" key="3">
    <source>
        <dbReference type="Proteomes" id="UP000076154"/>
    </source>
</evidence>
<feature type="region of interest" description="Disordered" evidence="1">
    <location>
        <begin position="476"/>
        <end position="506"/>
    </location>
</feature>
<dbReference type="AlphaFoldDB" id="A0A369J440"/>
<feature type="compositionally biased region" description="Basic and acidic residues" evidence="1">
    <location>
        <begin position="307"/>
        <end position="320"/>
    </location>
</feature>
<sequence length="648" mass="74870">MAKDTTSDQPTAGPSSTPRPFEIPKLSGMNPGLLDATQVQRLCRRPGSTLSFASFDPYTASSHQEVPDFRNLSLNEELYRPKRIVVETLPTGESTWRFVPSARRDEGVVDEGAWPRAVEICGKLYHCSQEQWDIYKLDPLYDCYVRAYPHMTIISRVATKPVPSPQPAFGSKRPAMLSPTPERPGPSRPAHPRKKVHGFMVESSSSEDEESEVEEMVIDDTGRLHRARSLGLGDRAKKHREEKERNRRDRREKMARRQEQLGGHGTQQSYFSFTGDQPNGSGEIPITPESSGKRKVQSVFESLRTNGDPDHVWPEDEFLRNGKTYTSNNTKRARTLSPASAKRALDASRLLREKQKRERREQELNARRQARDSQFLNELFIDIPEDIPDASQGSAVEMESASDYEAEDDNQYSDDVVIDEEAAHQAAIEESRRKLAELNADKPLWEAEAAKRRQREWAEEEARRAKIEAQRRAEAELREREKRQREEAERKAREEAAQKDRENQERREWEKRRRSSWLYGKWSQQRAMERYLELSKVFDETKYSPQEPLTADAVPWPVLQSPRTFTMEDVTWQAVEEFFEVVKSKMRSQDFKTLVEKSHRRFHPDRWRSRSLLTSVADEAERGCMEVAANTVAQALTPMWQRLRAAGR</sequence>
<protein>
    <submittedName>
        <fullName evidence="2">Uncharacterized protein</fullName>
    </submittedName>
</protein>
<dbReference type="Proteomes" id="UP000076154">
    <property type="component" value="Unassembled WGS sequence"/>
</dbReference>
<feature type="compositionally biased region" description="Polar residues" evidence="1">
    <location>
        <begin position="266"/>
        <end position="280"/>
    </location>
</feature>